<protein>
    <submittedName>
        <fullName evidence="1">Glycosyltransferase</fullName>
        <ecNumber evidence="1">2.4.-.-</ecNumber>
    </submittedName>
</protein>
<dbReference type="PANTHER" id="PTHR12526:SF635">
    <property type="entry name" value="GLYCOSYL TRANSFERASE GROUP 1"/>
    <property type="match status" value="1"/>
</dbReference>
<sequence>MRVTAVTTWFPTTRAPARGSFVVRDVHAIAALPEVDEVRLVHLVPPADDDGTRRLVHEGIEVLRIPMTVSDPRSIARAARALRTAVAGADVVHTMALSSVLPFVLRHPCAAWIHTEHWSALTTPASLSGPARAALPALVRLLRRPDTVTAVCELLARPIRAVRGAAPTTVVPCIVEPGPLTTRRDRADGTLRLVSTGGLIERKDPLVAVATVAELVARGVDVRLTWLGDGPLREATLERARALGVDDRVELPGNVDGERVRAELGGADLFFGPTRADNFFVSAAEALVAGRPVVLGATGGQGEYVRASVGRLVDVQDPVAYADAIMDLDAATRDLDAAQIAATIGHAFSSATVGRRYGEVYAAALQRAPRAGGRSAAVAEGAVGEGRVEVVIACHSVERPLARAVASVLEGNGDVADLTVVAHNIEPEALRAQLAPEHRDAVRFLHHRDAHRSASGPFNAGLAASRHRLVSILGSDDRLEPGAVASWLAVRERTGAELVLTRLALGRPGAIVPTPPVRPWRRGRTDLVRDRLAYRSAPLGLMDRVALDRLGLRLVEGAGVGGDVAFVTRLCAEASTAYDAGGPPYVIGEDAGDRVTYEVRPIDEQIGFVPPLLEAAWFARLRPAARRAIAVKILRIHVFGAVHYRPDPAWWSADQRTALAAHCSALLEAAPGCEAPLSRAERSLLDACLDPTVDAEVLIARSVARRRHGRPSTLVPRALGHALDREAPLRFMGASLATRLRRR</sequence>
<gene>
    <name evidence="1" type="ORF">BRM3_08485</name>
</gene>
<proteinExistence type="predicted"/>
<dbReference type="EMBL" id="CP107020">
    <property type="protein sequence ID" value="UYG15682.1"/>
    <property type="molecule type" value="Genomic_DNA"/>
</dbReference>
<dbReference type="Pfam" id="PF13692">
    <property type="entry name" value="Glyco_trans_1_4"/>
    <property type="match status" value="1"/>
</dbReference>
<name>A0ABY6FXM9_9MICO</name>
<dbReference type="GO" id="GO:0016757">
    <property type="term" value="F:glycosyltransferase activity"/>
    <property type="evidence" value="ECO:0007669"/>
    <property type="project" value="UniProtKB-KW"/>
</dbReference>
<organism evidence="1 2">
    <name type="scientific">Brachybacterium huguangmaarense</name>
    <dbReference type="NCBI Taxonomy" id="1652028"/>
    <lineage>
        <taxon>Bacteria</taxon>
        <taxon>Bacillati</taxon>
        <taxon>Actinomycetota</taxon>
        <taxon>Actinomycetes</taxon>
        <taxon>Micrococcales</taxon>
        <taxon>Dermabacteraceae</taxon>
        <taxon>Brachybacterium</taxon>
    </lineage>
</organism>
<evidence type="ECO:0000313" key="1">
    <source>
        <dbReference type="EMBL" id="UYG15682.1"/>
    </source>
</evidence>
<accession>A0ABY6FXM9</accession>
<dbReference type="CDD" id="cd00761">
    <property type="entry name" value="Glyco_tranf_GTA_type"/>
    <property type="match status" value="1"/>
</dbReference>
<dbReference type="SUPFAM" id="SSF53756">
    <property type="entry name" value="UDP-Glycosyltransferase/glycogen phosphorylase"/>
    <property type="match status" value="1"/>
</dbReference>
<dbReference type="CDD" id="cd03801">
    <property type="entry name" value="GT4_PimA-like"/>
    <property type="match status" value="1"/>
</dbReference>
<dbReference type="Gene3D" id="3.90.550.10">
    <property type="entry name" value="Spore Coat Polysaccharide Biosynthesis Protein SpsA, Chain A"/>
    <property type="match status" value="1"/>
</dbReference>
<keyword evidence="1" id="KW-0808">Transferase</keyword>
<reference evidence="1" key="1">
    <citation type="submission" date="2022-10" db="EMBL/GenBank/DDBJ databases">
        <title>Whole-Genome Sequencing of Brachybacterium huguangmaarense BRM-3, Isolated from Betula schmidtii.</title>
        <authorList>
            <person name="Haam D."/>
        </authorList>
    </citation>
    <scope>NUCLEOTIDE SEQUENCE</scope>
    <source>
        <strain evidence="1">BRM-3</strain>
    </source>
</reference>
<keyword evidence="1" id="KW-0328">Glycosyltransferase</keyword>
<dbReference type="RefSeq" id="WP_263592896.1">
    <property type="nucleotide sequence ID" value="NZ_CP107020.1"/>
</dbReference>
<dbReference type="PANTHER" id="PTHR12526">
    <property type="entry name" value="GLYCOSYLTRANSFERASE"/>
    <property type="match status" value="1"/>
</dbReference>
<dbReference type="Proteomes" id="UP001164305">
    <property type="component" value="Chromosome"/>
</dbReference>
<dbReference type="EC" id="2.4.-.-" evidence="1"/>
<dbReference type="SUPFAM" id="SSF53448">
    <property type="entry name" value="Nucleotide-diphospho-sugar transferases"/>
    <property type="match status" value="1"/>
</dbReference>
<dbReference type="Gene3D" id="3.40.50.2000">
    <property type="entry name" value="Glycogen Phosphorylase B"/>
    <property type="match status" value="2"/>
</dbReference>
<keyword evidence="2" id="KW-1185">Reference proteome</keyword>
<dbReference type="InterPro" id="IPR029044">
    <property type="entry name" value="Nucleotide-diphossugar_trans"/>
</dbReference>
<evidence type="ECO:0000313" key="2">
    <source>
        <dbReference type="Proteomes" id="UP001164305"/>
    </source>
</evidence>